<comment type="caution">
    <text evidence="1">The sequence shown here is derived from an EMBL/GenBank/DDBJ whole genome shotgun (WGS) entry which is preliminary data.</text>
</comment>
<reference evidence="1 2" key="1">
    <citation type="submission" date="2023-07" db="EMBL/GenBank/DDBJ databases">
        <title>Sorghum-associated microbial communities from plants grown in Nebraska, USA.</title>
        <authorList>
            <person name="Schachtman D."/>
        </authorList>
    </citation>
    <scope>NUCLEOTIDE SEQUENCE [LARGE SCALE GENOMIC DNA]</scope>
    <source>
        <strain evidence="1 2">CC222</strain>
    </source>
</reference>
<organism evidence="1 2">
    <name type="scientific">Pseudarthrobacter enclensis</name>
    <dbReference type="NCBI Taxonomy" id="993070"/>
    <lineage>
        <taxon>Bacteria</taxon>
        <taxon>Bacillati</taxon>
        <taxon>Actinomycetota</taxon>
        <taxon>Actinomycetes</taxon>
        <taxon>Micrococcales</taxon>
        <taxon>Micrococcaceae</taxon>
        <taxon>Pseudarthrobacter</taxon>
    </lineage>
</organism>
<name>A0ABT9S0I0_9MICC</name>
<proteinExistence type="predicted"/>
<dbReference type="EMBL" id="JAUSRE010000021">
    <property type="protein sequence ID" value="MDP9889974.1"/>
    <property type="molecule type" value="Genomic_DNA"/>
</dbReference>
<protein>
    <submittedName>
        <fullName evidence="1">Uncharacterized protein</fullName>
    </submittedName>
</protein>
<sequence length="69" mass="7881">MSFEIFDWNGIRPGDEIEVLDDGLVIGPGVIEDLASDQGIIRLKLSYGRGGRTYRREDGWQVRTIRRES</sequence>
<gene>
    <name evidence="1" type="ORF">J2X98_003586</name>
</gene>
<accession>A0ABT9S0I0</accession>
<keyword evidence="2" id="KW-1185">Reference proteome</keyword>
<evidence type="ECO:0000313" key="1">
    <source>
        <dbReference type="EMBL" id="MDP9889974.1"/>
    </source>
</evidence>
<dbReference type="Proteomes" id="UP001226577">
    <property type="component" value="Unassembled WGS sequence"/>
</dbReference>
<evidence type="ECO:0000313" key="2">
    <source>
        <dbReference type="Proteomes" id="UP001226577"/>
    </source>
</evidence>